<evidence type="ECO:0000313" key="2">
    <source>
        <dbReference type="EMBL" id="KAH8040998.1"/>
    </source>
</evidence>
<gene>
    <name evidence="2" type="ORF">HPB51_013401</name>
</gene>
<feature type="compositionally biased region" description="Basic residues" evidence="1">
    <location>
        <begin position="205"/>
        <end position="222"/>
    </location>
</feature>
<feature type="region of interest" description="Disordered" evidence="1">
    <location>
        <begin position="1"/>
        <end position="56"/>
    </location>
</feature>
<evidence type="ECO:0000256" key="1">
    <source>
        <dbReference type="SAM" id="MobiDB-lite"/>
    </source>
</evidence>
<organism evidence="2 3">
    <name type="scientific">Rhipicephalus microplus</name>
    <name type="common">Cattle tick</name>
    <name type="synonym">Boophilus microplus</name>
    <dbReference type="NCBI Taxonomy" id="6941"/>
    <lineage>
        <taxon>Eukaryota</taxon>
        <taxon>Metazoa</taxon>
        <taxon>Ecdysozoa</taxon>
        <taxon>Arthropoda</taxon>
        <taxon>Chelicerata</taxon>
        <taxon>Arachnida</taxon>
        <taxon>Acari</taxon>
        <taxon>Parasitiformes</taxon>
        <taxon>Ixodida</taxon>
        <taxon>Ixodoidea</taxon>
        <taxon>Ixodidae</taxon>
        <taxon>Rhipicephalinae</taxon>
        <taxon>Rhipicephalus</taxon>
        <taxon>Boophilus</taxon>
    </lineage>
</organism>
<dbReference type="Proteomes" id="UP000821866">
    <property type="component" value="Chromosome 1"/>
</dbReference>
<feature type="compositionally biased region" description="Polar residues" evidence="1">
    <location>
        <begin position="1"/>
        <end position="11"/>
    </location>
</feature>
<protein>
    <submittedName>
        <fullName evidence="2">Uncharacterized protein</fullName>
    </submittedName>
</protein>
<feature type="compositionally biased region" description="Basic and acidic residues" evidence="1">
    <location>
        <begin position="16"/>
        <end position="36"/>
    </location>
</feature>
<reference evidence="2" key="2">
    <citation type="submission" date="2021-09" db="EMBL/GenBank/DDBJ databases">
        <authorList>
            <person name="Jia N."/>
            <person name="Wang J."/>
            <person name="Shi W."/>
            <person name="Du L."/>
            <person name="Sun Y."/>
            <person name="Zhan W."/>
            <person name="Jiang J."/>
            <person name="Wang Q."/>
            <person name="Zhang B."/>
            <person name="Ji P."/>
            <person name="Sakyi L.B."/>
            <person name="Cui X."/>
            <person name="Yuan T."/>
            <person name="Jiang B."/>
            <person name="Yang W."/>
            <person name="Lam T.T.-Y."/>
            <person name="Chang Q."/>
            <person name="Ding S."/>
            <person name="Wang X."/>
            <person name="Zhu J."/>
            <person name="Ruan X."/>
            <person name="Zhao L."/>
            <person name="Wei J."/>
            <person name="Que T."/>
            <person name="Du C."/>
            <person name="Cheng J."/>
            <person name="Dai P."/>
            <person name="Han X."/>
            <person name="Huang E."/>
            <person name="Gao Y."/>
            <person name="Liu J."/>
            <person name="Shao H."/>
            <person name="Ye R."/>
            <person name="Li L."/>
            <person name="Wei W."/>
            <person name="Wang X."/>
            <person name="Wang C."/>
            <person name="Huo Q."/>
            <person name="Li W."/>
            <person name="Guo W."/>
            <person name="Chen H."/>
            <person name="Chen S."/>
            <person name="Zhou L."/>
            <person name="Zhou L."/>
            <person name="Ni X."/>
            <person name="Tian J."/>
            <person name="Zhou Y."/>
            <person name="Sheng Y."/>
            <person name="Liu T."/>
            <person name="Pan Y."/>
            <person name="Xia L."/>
            <person name="Li J."/>
            <person name="Zhao F."/>
            <person name="Cao W."/>
        </authorList>
    </citation>
    <scope>NUCLEOTIDE SEQUENCE</scope>
    <source>
        <strain evidence="2">Rmic-2018</strain>
        <tissue evidence="2">Larvae</tissue>
    </source>
</reference>
<reference evidence="2" key="1">
    <citation type="journal article" date="2020" name="Cell">
        <title>Large-Scale Comparative Analyses of Tick Genomes Elucidate Their Genetic Diversity and Vector Capacities.</title>
        <authorList>
            <consortium name="Tick Genome and Microbiome Consortium (TIGMIC)"/>
            <person name="Jia N."/>
            <person name="Wang J."/>
            <person name="Shi W."/>
            <person name="Du L."/>
            <person name="Sun Y."/>
            <person name="Zhan W."/>
            <person name="Jiang J.F."/>
            <person name="Wang Q."/>
            <person name="Zhang B."/>
            <person name="Ji P."/>
            <person name="Bell-Sakyi L."/>
            <person name="Cui X.M."/>
            <person name="Yuan T.T."/>
            <person name="Jiang B.G."/>
            <person name="Yang W.F."/>
            <person name="Lam T.T."/>
            <person name="Chang Q.C."/>
            <person name="Ding S.J."/>
            <person name="Wang X.J."/>
            <person name="Zhu J.G."/>
            <person name="Ruan X.D."/>
            <person name="Zhao L."/>
            <person name="Wei J.T."/>
            <person name="Ye R.Z."/>
            <person name="Que T.C."/>
            <person name="Du C.H."/>
            <person name="Zhou Y.H."/>
            <person name="Cheng J.X."/>
            <person name="Dai P.F."/>
            <person name="Guo W.B."/>
            <person name="Han X.H."/>
            <person name="Huang E.J."/>
            <person name="Li L.F."/>
            <person name="Wei W."/>
            <person name="Gao Y.C."/>
            <person name="Liu J.Z."/>
            <person name="Shao H.Z."/>
            <person name="Wang X."/>
            <person name="Wang C.C."/>
            <person name="Yang T.C."/>
            <person name="Huo Q.B."/>
            <person name="Li W."/>
            <person name="Chen H.Y."/>
            <person name="Chen S.E."/>
            <person name="Zhou L.G."/>
            <person name="Ni X.B."/>
            <person name="Tian J.H."/>
            <person name="Sheng Y."/>
            <person name="Liu T."/>
            <person name="Pan Y.S."/>
            <person name="Xia L.Y."/>
            <person name="Li J."/>
            <person name="Zhao F."/>
            <person name="Cao W.C."/>
        </authorList>
    </citation>
    <scope>NUCLEOTIDE SEQUENCE</scope>
    <source>
        <strain evidence="2">Rmic-2018</strain>
    </source>
</reference>
<feature type="compositionally biased region" description="Polar residues" evidence="1">
    <location>
        <begin position="163"/>
        <end position="179"/>
    </location>
</feature>
<evidence type="ECO:0000313" key="3">
    <source>
        <dbReference type="Proteomes" id="UP000821866"/>
    </source>
</evidence>
<accession>A0A9J6F2E8</accession>
<dbReference type="EMBL" id="JABSTU010000001">
    <property type="protein sequence ID" value="KAH8040998.1"/>
    <property type="molecule type" value="Genomic_DNA"/>
</dbReference>
<keyword evidence="3" id="KW-1185">Reference proteome</keyword>
<sequence>MTGNRTPTQAQLPACNDEREYGIDEGERHVEADGRRPRSGRSYQRPATPMSVGQEQREECRNLSHLGLFMPFYLLPLLFLGHKASASHQLVSVTSPLGEWLFFGFLQAENFEAATVAPGQTHRRIAASASWSRLKRRRMDALQETPRSPQEQPLVHTDEESATETTQMDVQTWLPQGSSEEVDNVSAGERHDGAAWTEDGWHTVLTRRQKKNQKKNQKKRVRSCGVQRLVKQPTEAGKSGEAPTSYEKSPSAPAPAKGRHKDHP</sequence>
<proteinExistence type="predicted"/>
<comment type="caution">
    <text evidence="2">The sequence shown here is derived from an EMBL/GenBank/DDBJ whole genome shotgun (WGS) entry which is preliminary data.</text>
</comment>
<name>A0A9J6F2E8_RHIMP</name>
<feature type="region of interest" description="Disordered" evidence="1">
    <location>
        <begin position="136"/>
        <end position="264"/>
    </location>
</feature>
<dbReference type="AlphaFoldDB" id="A0A9J6F2E8"/>